<feature type="compositionally biased region" description="Basic and acidic residues" evidence="4">
    <location>
        <begin position="147"/>
        <end position="166"/>
    </location>
</feature>
<organism evidence="8">
    <name type="scientific">Echinostoma caproni</name>
    <dbReference type="NCBI Taxonomy" id="27848"/>
    <lineage>
        <taxon>Eukaryota</taxon>
        <taxon>Metazoa</taxon>
        <taxon>Spiralia</taxon>
        <taxon>Lophotrochozoa</taxon>
        <taxon>Platyhelminthes</taxon>
        <taxon>Trematoda</taxon>
        <taxon>Digenea</taxon>
        <taxon>Plagiorchiida</taxon>
        <taxon>Echinostomata</taxon>
        <taxon>Echinostomatoidea</taxon>
        <taxon>Echinostomatidae</taxon>
        <taxon>Echinostoma</taxon>
    </lineage>
</organism>
<comment type="subcellular location">
    <subcellularLocation>
        <location evidence="1">Nucleus</location>
    </subcellularLocation>
</comment>
<feature type="domain" description="WW" evidence="5">
    <location>
        <begin position="10"/>
        <end position="37"/>
    </location>
</feature>
<dbReference type="GO" id="GO:0010506">
    <property type="term" value="P:regulation of autophagy"/>
    <property type="evidence" value="ECO:0007669"/>
    <property type="project" value="TreeGrafter"/>
</dbReference>
<evidence type="ECO:0000256" key="4">
    <source>
        <dbReference type="SAM" id="MobiDB-lite"/>
    </source>
</evidence>
<evidence type="ECO:0000313" key="8">
    <source>
        <dbReference type="WBParaSite" id="ECPE_0000629901-mRNA-1"/>
    </source>
</evidence>
<gene>
    <name evidence="6" type="ORF">ECPE_LOCUS6286</name>
</gene>
<evidence type="ECO:0000259" key="5">
    <source>
        <dbReference type="PROSITE" id="PS50020"/>
    </source>
</evidence>
<dbReference type="InterPro" id="IPR001202">
    <property type="entry name" value="WW_dom"/>
</dbReference>
<proteinExistence type="predicted"/>
<dbReference type="SUPFAM" id="SSF51045">
    <property type="entry name" value="WW domain"/>
    <property type="match status" value="1"/>
</dbReference>
<dbReference type="PANTHER" id="PTHR15911">
    <property type="entry name" value="WW DOMAIN-CONTAINING ADAPTER PROTEIN WITH COILED-COIL"/>
    <property type="match status" value="1"/>
</dbReference>
<dbReference type="GO" id="GO:0003682">
    <property type="term" value="F:chromatin binding"/>
    <property type="evidence" value="ECO:0007669"/>
    <property type="project" value="TreeGrafter"/>
</dbReference>
<sequence>KNAIRVCGDWSEQLSSKGKIYFYNCITEVSQWQKPPEWKLPDMDHDELLRLLRAREQLDARNLKRPRVVGASHANSIKDAEVDHRSASPKRAKYIAEIRSRNVPEERKPSPIIQSESSNCRPNCITPAVTPKVGIPRRANSRTSPRKAYDERSHVDYRFAQSRRDTGSSTNRLAPTDDMDISPDSSPMSGGSSPVHHPYHSQPSASRRIRSGLSHTLPSELSAYSSAKPSIGSHSETVIPPNKSSGPLLQLVDALRASLGLFGDSPNASVAKGTLERFPTTNGAQLGGRTTKSHNSAFHEKDERYRSPSFMTRDGRVRPQCLPSPDAVAPHHRIPEKVSDPSPRLGIPNSNAKSCPDAHRSNITDNPNKARDYFLLAYNSHLVVQGLEVRPQNKKRPNVAGDGSLIKLPINFNFYKLRNPSYGVPVNEKFYRDSDQSNQADRISDLVKLVANTDASQILQSQVFIPLRLLATRITRNAVSIQPVGLGRLAEKQTPSPVDRLLEDKCLTRINKILSSSEALQFLDPTIASRYMDKTVERLEHDAQMEAKKFDQLQSVLYGELSVESKKLRALVRISEAKLAIHKEKQSALQELMDAIETRRHLPSLSFSDDVLGCSTLAGNL</sequence>
<keyword evidence="3" id="KW-0539">Nucleus</keyword>
<dbReference type="SMART" id="SM00456">
    <property type="entry name" value="WW"/>
    <property type="match status" value="1"/>
</dbReference>
<dbReference type="GO" id="GO:0006325">
    <property type="term" value="P:chromatin organization"/>
    <property type="evidence" value="ECO:0007669"/>
    <property type="project" value="UniProtKB-KW"/>
</dbReference>
<reference evidence="6 7" key="2">
    <citation type="submission" date="2018-11" db="EMBL/GenBank/DDBJ databases">
        <authorList>
            <consortium name="Pathogen Informatics"/>
        </authorList>
    </citation>
    <scope>NUCLEOTIDE SEQUENCE [LARGE SCALE GENOMIC DNA]</scope>
    <source>
        <strain evidence="6 7">Egypt</strain>
    </source>
</reference>
<protein>
    <submittedName>
        <fullName evidence="8">WW domain-containing protein</fullName>
    </submittedName>
</protein>
<evidence type="ECO:0000256" key="1">
    <source>
        <dbReference type="ARBA" id="ARBA00004123"/>
    </source>
</evidence>
<keyword evidence="7" id="KW-1185">Reference proteome</keyword>
<dbReference type="GO" id="GO:1904263">
    <property type="term" value="P:positive regulation of TORC1 signaling"/>
    <property type="evidence" value="ECO:0007669"/>
    <property type="project" value="TreeGrafter"/>
</dbReference>
<dbReference type="GO" id="GO:0005634">
    <property type="term" value="C:nucleus"/>
    <property type="evidence" value="ECO:0007669"/>
    <property type="project" value="UniProtKB-SubCell"/>
</dbReference>
<feature type="compositionally biased region" description="Polar residues" evidence="4">
    <location>
        <begin position="112"/>
        <end position="121"/>
    </location>
</feature>
<dbReference type="PROSITE" id="PS01159">
    <property type="entry name" value="WW_DOMAIN_1"/>
    <property type="match status" value="1"/>
</dbReference>
<dbReference type="EMBL" id="UZAN01043280">
    <property type="protein sequence ID" value="VDP77935.1"/>
    <property type="molecule type" value="Genomic_DNA"/>
</dbReference>
<dbReference type="CDD" id="cd00201">
    <property type="entry name" value="WW"/>
    <property type="match status" value="1"/>
</dbReference>
<evidence type="ECO:0000313" key="7">
    <source>
        <dbReference type="Proteomes" id="UP000272942"/>
    </source>
</evidence>
<evidence type="ECO:0000256" key="2">
    <source>
        <dbReference type="ARBA" id="ARBA00022853"/>
    </source>
</evidence>
<name>A0A183AH51_9TREM</name>
<dbReference type="InterPro" id="IPR036020">
    <property type="entry name" value="WW_dom_sf"/>
</dbReference>
<reference evidence="8" key="1">
    <citation type="submission" date="2016-06" db="UniProtKB">
        <authorList>
            <consortium name="WormBaseParasite"/>
        </authorList>
    </citation>
    <scope>IDENTIFICATION</scope>
</reference>
<feature type="region of interest" description="Disordered" evidence="4">
    <location>
        <begin position="101"/>
        <end position="208"/>
    </location>
</feature>
<evidence type="ECO:0000313" key="6">
    <source>
        <dbReference type="EMBL" id="VDP77935.1"/>
    </source>
</evidence>
<dbReference type="Proteomes" id="UP000272942">
    <property type="component" value="Unassembled WGS sequence"/>
</dbReference>
<keyword evidence="2" id="KW-0156">Chromatin regulator</keyword>
<dbReference type="Pfam" id="PF00397">
    <property type="entry name" value="WW"/>
    <property type="match status" value="1"/>
</dbReference>
<dbReference type="GO" id="GO:0000993">
    <property type="term" value="F:RNA polymerase II complex binding"/>
    <property type="evidence" value="ECO:0007669"/>
    <property type="project" value="TreeGrafter"/>
</dbReference>
<dbReference type="InterPro" id="IPR038867">
    <property type="entry name" value="WAC"/>
</dbReference>
<feature type="compositionally biased region" description="Polar residues" evidence="4">
    <location>
        <begin position="279"/>
        <end position="296"/>
    </location>
</feature>
<dbReference type="PROSITE" id="PS50020">
    <property type="entry name" value="WW_DOMAIN_2"/>
    <property type="match status" value="1"/>
</dbReference>
<dbReference type="AlphaFoldDB" id="A0A183AH51"/>
<feature type="compositionally biased region" description="Low complexity" evidence="4">
    <location>
        <begin position="182"/>
        <end position="194"/>
    </location>
</feature>
<feature type="region of interest" description="Disordered" evidence="4">
    <location>
        <begin position="279"/>
        <end position="361"/>
    </location>
</feature>
<dbReference type="OrthoDB" id="10072039at2759"/>
<evidence type="ECO:0000256" key="3">
    <source>
        <dbReference type="ARBA" id="ARBA00023242"/>
    </source>
</evidence>
<accession>A0A183AH51</accession>
<dbReference type="Gene3D" id="2.20.70.10">
    <property type="match status" value="1"/>
</dbReference>
<dbReference type="PANTHER" id="PTHR15911:SF6">
    <property type="entry name" value="WW DOMAIN-CONTAINING ADAPTER PROTEIN WITH COILED-COIL"/>
    <property type="match status" value="1"/>
</dbReference>
<feature type="compositionally biased region" description="Basic and acidic residues" evidence="4">
    <location>
        <begin position="297"/>
        <end position="306"/>
    </location>
</feature>
<dbReference type="WBParaSite" id="ECPE_0000629901-mRNA-1">
    <property type="protein sequence ID" value="ECPE_0000629901-mRNA-1"/>
    <property type="gene ID" value="ECPE_0000629901"/>
</dbReference>